<dbReference type="Pfam" id="PF16344">
    <property type="entry name" value="FecR_C"/>
    <property type="match status" value="1"/>
</dbReference>
<feature type="domain" description="FecR protein" evidence="2">
    <location>
        <begin position="169"/>
        <end position="260"/>
    </location>
</feature>
<dbReference type="InterPro" id="IPR032508">
    <property type="entry name" value="FecR_C"/>
</dbReference>
<dbReference type="Proteomes" id="UP000621516">
    <property type="component" value="Unassembled WGS sequence"/>
</dbReference>
<evidence type="ECO:0000313" key="4">
    <source>
        <dbReference type="EMBL" id="MBD0824961.1"/>
    </source>
</evidence>
<evidence type="ECO:0000259" key="3">
    <source>
        <dbReference type="Pfam" id="PF16344"/>
    </source>
</evidence>
<dbReference type="EMBL" id="JACVXD010000008">
    <property type="protein sequence ID" value="MBD0824961.1"/>
    <property type="molecule type" value="Genomic_DNA"/>
</dbReference>
<keyword evidence="1" id="KW-1133">Transmembrane helix</keyword>
<reference evidence="4 5" key="1">
    <citation type="journal article" date="2018" name="J. Microbiol.">
        <title>Aestuariibaculum marinum sp. nov., a marine bacterium isolated from seawater in South Korea.</title>
        <authorList>
            <person name="Choi J."/>
            <person name="Lee D."/>
            <person name="Jang J.H."/>
            <person name="Cha S."/>
            <person name="Seo T."/>
        </authorList>
    </citation>
    <scope>NUCLEOTIDE SEQUENCE [LARGE SCALE GENOMIC DNA]</scope>
    <source>
        <strain evidence="4 5">IP7</strain>
    </source>
</reference>
<feature type="transmembrane region" description="Helical" evidence="1">
    <location>
        <begin position="79"/>
        <end position="96"/>
    </location>
</feature>
<sequence length="377" mass="43337">MKKLIVKYLSDKITEKELSDLTEWLKNVDNQKIFKQYVEDEYRLNLLLTKVNTEADYKKVKRAIGGETKSKVRRLPVTFLRYAAALVIFLGVGYVFKTTILESQETLIIKDEPITLTLHDGSIQTLDTKKVEQLFDDEGKVIIDKNKNKLSYTNETRVEELVYNTLVIPYGKRFELTLSDGTNVFLNSGTTIKYPTKFIKGSDRKVYLTGEAYFDVAHDEAHPFIVNAETLNVQVLGTQFNVSSYKDDFITNVVLVKGKVSLADQDDKEKVNSVVILPGTKGVFNKEKRSIETSQVNTDLYTAWMKGELVFRNTSFDDILKKIERHYNVKVVNKNKDINNEVFNARFNNQPIDSVLSYLNDSYNIKYKIEQGQLIIK</sequence>
<dbReference type="PIRSF" id="PIRSF018266">
    <property type="entry name" value="FecR"/>
    <property type="match status" value="1"/>
</dbReference>
<dbReference type="PANTHER" id="PTHR30273:SF2">
    <property type="entry name" value="PROTEIN FECR"/>
    <property type="match status" value="1"/>
</dbReference>
<dbReference type="FunFam" id="2.60.120.1440:FF:000001">
    <property type="entry name" value="Putative anti-sigma factor"/>
    <property type="match status" value="1"/>
</dbReference>
<dbReference type="GO" id="GO:0016989">
    <property type="term" value="F:sigma factor antagonist activity"/>
    <property type="evidence" value="ECO:0007669"/>
    <property type="project" value="TreeGrafter"/>
</dbReference>
<comment type="caution">
    <text evidence="4">The sequence shown here is derived from an EMBL/GenBank/DDBJ whole genome shotgun (WGS) entry which is preliminary data.</text>
</comment>
<dbReference type="AlphaFoldDB" id="A0A8J6QD45"/>
<keyword evidence="1" id="KW-0812">Transmembrane</keyword>
<name>A0A8J6QD45_9FLAO</name>
<dbReference type="InterPro" id="IPR006860">
    <property type="entry name" value="FecR"/>
</dbReference>
<dbReference type="PANTHER" id="PTHR30273">
    <property type="entry name" value="PERIPLASMIC SIGNAL SENSOR AND SIGMA FACTOR ACTIVATOR FECR-RELATED"/>
    <property type="match status" value="1"/>
</dbReference>
<evidence type="ECO:0000313" key="5">
    <source>
        <dbReference type="Proteomes" id="UP000621516"/>
    </source>
</evidence>
<dbReference type="Pfam" id="PF04773">
    <property type="entry name" value="FecR"/>
    <property type="match status" value="1"/>
</dbReference>
<feature type="domain" description="Protein FecR C-terminal" evidence="3">
    <location>
        <begin position="308"/>
        <end position="376"/>
    </location>
</feature>
<protein>
    <submittedName>
        <fullName evidence="4">DUF4974 domain-containing protein</fullName>
    </submittedName>
</protein>
<dbReference type="Gene3D" id="2.60.120.1440">
    <property type="match status" value="1"/>
</dbReference>
<dbReference type="Gene3D" id="3.55.50.30">
    <property type="match status" value="1"/>
</dbReference>
<proteinExistence type="predicted"/>
<evidence type="ECO:0000256" key="1">
    <source>
        <dbReference type="SAM" id="Phobius"/>
    </source>
</evidence>
<evidence type="ECO:0000259" key="2">
    <source>
        <dbReference type="Pfam" id="PF04773"/>
    </source>
</evidence>
<keyword evidence="5" id="KW-1185">Reference proteome</keyword>
<keyword evidence="1" id="KW-0472">Membrane</keyword>
<organism evidence="4 5">
    <name type="scientific">Aestuariibaculum marinum</name>
    <dbReference type="NCBI Taxonomy" id="2683592"/>
    <lineage>
        <taxon>Bacteria</taxon>
        <taxon>Pseudomonadati</taxon>
        <taxon>Bacteroidota</taxon>
        <taxon>Flavobacteriia</taxon>
        <taxon>Flavobacteriales</taxon>
        <taxon>Flavobacteriaceae</taxon>
    </lineage>
</organism>
<accession>A0A8J6QD45</accession>
<gene>
    <name evidence="4" type="ORF">ICJ85_13140</name>
</gene>
<dbReference type="InterPro" id="IPR012373">
    <property type="entry name" value="Ferrdict_sens_TM"/>
</dbReference>
<dbReference type="RefSeq" id="WP_188224255.1">
    <property type="nucleotide sequence ID" value="NZ_JACVXD010000008.1"/>
</dbReference>